<sequence>MINSIILHDSRLEGTIRVDDERRVYRVGPSASVPTLARHVWAGTQENGGNPVPVLSIAAHGTTHPEPGHRVAGPQGSYDFVIQLGETLHPDNAAQFGRLINGRISDRIRLLVCSPVRYRDGIRTCGALAVSAGVPVYASSMVQDYDHDRLFGIGQPMNFGAWEGMVYRFSERDGSYTHCFTGPDSTTFD</sequence>
<reference evidence="1" key="1">
    <citation type="submission" date="2024-08" db="EMBL/GenBank/DDBJ databases">
        <title>Phylogenomic analyses of a clade within the roseobacter group suggest taxonomic reassignments of species of the genera Aestuariivita, Citreicella, Loktanella, Nautella, Pelagibaca, Ruegeria, Thalassobius, Thiobacimonas and Tropicibacter, and the proposal o.</title>
        <authorList>
            <person name="Jeon C.O."/>
        </authorList>
    </citation>
    <scope>NUCLEOTIDE SEQUENCE</scope>
    <source>
        <strain evidence="1">SS1-5</strain>
    </source>
</reference>
<evidence type="ECO:0000313" key="2">
    <source>
        <dbReference type="Proteomes" id="UP001470809"/>
    </source>
</evidence>
<dbReference type="AlphaFoldDB" id="A0AAN0NJR8"/>
<protein>
    <submittedName>
        <fullName evidence="1">Uncharacterized protein</fullName>
    </submittedName>
</protein>
<dbReference type="RefSeq" id="WP_342078053.1">
    <property type="nucleotide sequence ID" value="NZ_CP151767.2"/>
</dbReference>
<evidence type="ECO:0000313" key="1">
    <source>
        <dbReference type="EMBL" id="WZU68762.1"/>
    </source>
</evidence>
<keyword evidence="2" id="KW-1185">Reference proteome</keyword>
<dbReference type="KEGG" id="yrh:AABB31_07770"/>
<dbReference type="EMBL" id="CP151767">
    <property type="protein sequence ID" value="WZU68762.1"/>
    <property type="molecule type" value="Genomic_DNA"/>
</dbReference>
<accession>A0AAN0NJR8</accession>
<organism evidence="1 2">
    <name type="scientific">Yoonia rhodophyticola</name>
    <dbReference type="NCBI Taxonomy" id="3137370"/>
    <lineage>
        <taxon>Bacteria</taxon>
        <taxon>Pseudomonadati</taxon>
        <taxon>Pseudomonadota</taxon>
        <taxon>Alphaproteobacteria</taxon>
        <taxon>Rhodobacterales</taxon>
        <taxon>Paracoccaceae</taxon>
        <taxon>Yoonia</taxon>
    </lineage>
</organism>
<name>A0AAN0NJR8_9RHOB</name>
<dbReference type="Proteomes" id="UP001470809">
    <property type="component" value="Chromosome"/>
</dbReference>
<gene>
    <name evidence="1" type="ORF">AABB31_07770</name>
</gene>
<proteinExistence type="predicted"/>